<reference evidence="1" key="1">
    <citation type="submission" date="2020-06" db="EMBL/GenBank/DDBJ databases">
        <title>WGS assembly of Ceratodon purpureus strain R40.</title>
        <authorList>
            <person name="Carey S.B."/>
            <person name="Jenkins J."/>
            <person name="Shu S."/>
            <person name="Lovell J.T."/>
            <person name="Sreedasyam A."/>
            <person name="Maumus F."/>
            <person name="Tiley G.P."/>
            <person name="Fernandez-Pozo N."/>
            <person name="Barry K."/>
            <person name="Chen C."/>
            <person name="Wang M."/>
            <person name="Lipzen A."/>
            <person name="Daum C."/>
            <person name="Saski C.A."/>
            <person name="Payton A.C."/>
            <person name="Mcbreen J.C."/>
            <person name="Conrad R.E."/>
            <person name="Kollar L.M."/>
            <person name="Olsson S."/>
            <person name="Huttunen S."/>
            <person name="Landis J.B."/>
            <person name="Wickett N.J."/>
            <person name="Johnson M.G."/>
            <person name="Rensing S.A."/>
            <person name="Grimwood J."/>
            <person name="Schmutz J."/>
            <person name="Mcdaniel S.F."/>
        </authorList>
    </citation>
    <scope>NUCLEOTIDE SEQUENCE</scope>
    <source>
        <strain evidence="1">R40</strain>
    </source>
</reference>
<evidence type="ECO:0000313" key="1">
    <source>
        <dbReference type="EMBL" id="KAG0584754.1"/>
    </source>
</evidence>
<evidence type="ECO:0000313" key="2">
    <source>
        <dbReference type="Proteomes" id="UP000822688"/>
    </source>
</evidence>
<proteinExistence type="predicted"/>
<sequence>MSSMAFPASLAPGDNPIAMALAPLLPVRHTLASKKTIEAQPWRDATSSCILPRLLRRDLKTVQASNEISFELPHPAAASV</sequence>
<dbReference type="AlphaFoldDB" id="A0A8T0ILV4"/>
<accession>A0A8T0ILV4</accession>
<dbReference type="Proteomes" id="UP000822688">
    <property type="component" value="Chromosome 3"/>
</dbReference>
<comment type="caution">
    <text evidence="1">The sequence shown here is derived from an EMBL/GenBank/DDBJ whole genome shotgun (WGS) entry which is preliminary data.</text>
</comment>
<protein>
    <submittedName>
        <fullName evidence="1">Uncharacterized protein</fullName>
    </submittedName>
</protein>
<keyword evidence="2" id="KW-1185">Reference proteome</keyword>
<name>A0A8T0ILV4_CERPU</name>
<dbReference type="EMBL" id="CM026423">
    <property type="protein sequence ID" value="KAG0584754.1"/>
    <property type="molecule type" value="Genomic_DNA"/>
</dbReference>
<gene>
    <name evidence="1" type="ORF">KC19_3G231900</name>
</gene>
<organism evidence="1 2">
    <name type="scientific">Ceratodon purpureus</name>
    <name type="common">Fire moss</name>
    <name type="synonym">Dicranum purpureum</name>
    <dbReference type="NCBI Taxonomy" id="3225"/>
    <lineage>
        <taxon>Eukaryota</taxon>
        <taxon>Viridiplantae</taxon>
        <taxon>Streptophyta</taxon>
        <taxon>Embryophyta</taxon>
        <taxon>Bryophyta</taxon>
        <taxon>Bryophytina</taxon>
        <taxon>Bryopsida</taxon>
        <taxon>Dicranidae</taxon>
        <taxon>Pseudoditrichales</taxon>
        <taxon>Ditrichaceae</taxon>
        <taxon>Ceratodon</taxon>
    </lineage>
</organism>